<dbReference type="EMBL" id="JAGIZB010000011">
    <property type="protein sequence ID" value="MBP0445620.1"/>
    <property type="molecule type" value="Genomic_DNA"/>
</dbReference>
<evidence type="ECO:0000256" key="1">
    <source>
        <dbReference type="SAM" id="MobiDB-lite"/>
    </source>
</evidence>
<evidence type="ECO:0000313" key="3">
    <source>
        <dbReference type="EMBL" id="MBP0445620.1"/>
    </source>
</evidence>
<feature type="compositionally biased region" description="Basic and acidic residues" evidence="1">
    <location>
        <begin position="9"/>
        <end position="19"/>
    </location>
</feature>
<feature type="transmembrane region" description="Helical" evidence="2">
    <location>
        <begin position="53"/>
        <end position="74"/>
    </location>
</feature>
<reference evidence="3 4" key="1">
    <citation type="submission" date="2021-03" db="EMBL/GenBank/DDBJ databases">
        <authorList>
            <person name="So Y."/>
        </authorList>
    </citation>
    <scope>NUCLEOTIDE SEQUENCE [LARGE SCALE GENOMIC DNA]</scope>
    <source>
        <strain evidence="3 4">SSH11</strain>
    </source>
</reference>
<name>A0ABS4AF08_9PROT</name>
<feature type="region of interest" description="Disordered" evidence="1">
    <location>
        <begin position="1"/>
        <end position="45"/>
    </location>
</feature>
<keyword evidence="2" id="KW-1133">Transmembrane helix</keyword>
<protein>
    <submittedName>
        <fullName evidence="3">Uncharacterized protein</fullName>
    </submittedName>
</protein>
<evidence type="ECO:0000256" key="2">
    <source>
        <dbReference type="SAM" id="Phobius"/>
    </source>
</evidence>
<proteinExistence type="predicted"/>
<evidence type="ECO:0000313" key="4">
    <source>
        <dbReference type="Proteomes" id="UP000681594"/>
    </source>
</evidence>
<organism evidence="3 4">
    <name type="scientific">Pararoseomonas baculiformis</name>
    <dbReference type="NCBI Taxonomy" id="2820812"/>
    <lineage>
        <taxon>Bacteria</taxon>
        <taxon>Pseudomonadati</taxon>
        <taxon>Pseudomonadota</taxon>
        <taxon>Alphaproteobacteria</taxon>
        <taxon>Acetobacterales</taxon>
        <taxon>Acetobacteraceae</taxon>
        <taxon>Pararoseomonas</taxon>
    </lineage>
</organism>
<keyword evidence="2" id="KW-0472">Membrane</keyword>
<sequence>MARSPSPSDDTRMRDEAASRADSMAPAGMAEARHPAPRPIAHAEEGEAGRGEWWTLVKALLIGALVVMLIGWLMSR</sequence>
<keyword evidence="4" id="KW-1185">Reference proteome</keyword>
<comment type="caution">
    <text evidence="3">The sequence shown here is derived from an EMBL/GenBank/DDBJ whole genome shotgun (WGS) entry which is preliminary data.</text>
</comment>
<dbReference type="Proteomes" id="UP000681594">
    <property type="component" value="Unassembled WGS sequence"/>
</dbReference>
<gene>
    <name evidence="3" type="ORF">J8J14_12620</name>
</gene>
<dbReference type="RefSeq" id="WP_209379875.1">
    <property type="nucleotide sequence ID" value="NZ_JAGIZB010000011.1"/>
</dbReference>
<accession>A0ABS4AF08</accession>
<keyword evidence="2" id="KW-0812">Transmembrane</keyword>